<reference evidence="10" key="1">
    <citation type="submission" date="2017-02" db="UniProtKB">
        <authorList>
            <consortium name="WormBaseParasite"/>
        </authorList>
    </citation>
    <scope>IDENTIFICATION</scope>
</reference>
<sequence>MHEEFQDKQMQLVTSLETEKRICMERVRRAEKKVERFEKEAHSKQSTHTSSPIQSTVPNGRGTPRTPTGGSTNESYDSQVNFLNSIIVDLHAKNSELEQRLRSAISNPGVDRTSVLGQRGTRVQIVKSLHPTYKFELWHTLPTFLCHVPIVRSDNTGAPSLLLLFTCLLSLVEKYTTCMGTGGKGSGDQPTEKKNKKASETRLRSWCDNCEVFDLHDTEQCPQGGVNSTERRGVLQPKLAKNVTPSVNRLYCDNCGVFDSHTTNECTEDPQETF</sequence>
<evidence type="ECO:0000256" key="1">
    <source>
        <dbReference type="ARBA" id="ARBA00004245"/>
    </source>
</evidence>
<gene>
    <name evidence="8" type="ORF">HNAJ_LOCUS11378</name>
</gene>
<evidence type="ECO:0000256" key="4">
    <source>
        <dbReference type="ARBA" id="ARBA00023054"/>
    </source>
</evidence>
<reference evidence="8 9" key="2">
    <citation type="submission" date="2018-11" db="EMBL/GenBank/DDBJ databases">
        <authorList>
            <consortium name="Pathogen Informatics"/>
        </authorList>
    </citation>
    <scope>NUCLEOTIDE SEQUENCE [LARGE SCALE GENOMIC DNA]</scope>
</reference>
<protein>
    <submittedName>
        <fullName evidence="10">CLIP1_ZNF domain-containing protein</fullName>
    </submittedName>
</protein>
<dbReference type="WBParaSite" id="HNAJ_0001138901-mRNA-1">
    <property type="protein sequence ID" value="HNAJ_0001138901-mRNA-1"/>
    <property type="gene ID" value="HNAJ_0001138901"/>
</dbReference>
<feature type="compositionally biased region" description="Low complexity" evidence="6">
    <location>
        <begin position="60"/>
        <end position="72"/>
    </location>
</feature>
<organism evidence="10">
    <name type="scientific">Rodentolepis nana</name>
    <name type="common">Dwarf tapeworm</name>
    <name type="synonym">Hymenolepis nana</name>
    <dbReference type="NCBI Taxonomy" id="102285"/>
    <lineage>
        <taxon>Eukaryota</taxon>
        <taxon>Metazoa</taxon>
        <taxon>Spiralia</taxon>
        <taxon>Lophotrochozoa</taxon>
        <taxon>Platyhelminthes</taxon>
        <taxon>Cestoda</taxon>
        <taxon>Eucestoda</taxon>
        <taxon>Cyclophyllidea</taxon>
        <taxon>Hymenolepididae</taxon>
        <taxon>Rodentolepis</taxon>
    </lineage>
</organism>
<evidence type="ECO:0000256" key="6">
    <source>
        <dbReference type="SAM" id="MobiDB-lite"/>
    </source>
</evidence>
<evidence type="ECO:0000256" key="5">
    <source>
        <dbReference type="ARBA" id="ARBA00023212"/>
    </source>
</evidence>
<keyword evidence="4" id="KW-0175">Coiled coil</keyword>
<dbReference type="GO" id="GO:0005874">
    <property type="term" value="C:microtubule"/>
    <property type="evidence" value="ECO:0007669"/>
    <property type="project" value="UniProtKB-KW"/>
</dbReference>
<dbReference type="EMBL" id="UZAE01013543">
    <property type="protein sequence ID" value="VDO10296.1"/>
    <property type="molecule type" value="Genomic_DNA"/>
</dbReference>
<keyword evidence="2" id="KW-0963">Cytoplasm</keyword>
<dbReference type="InterPro" id="IPR032108">
    <property type="entry name" value="CLIP1_ZNF"/>
</dbReference>
<feature type="compositionally biased region" description="Polar residues" evidence="6">
    <location>
        <begin position="44"/>
        <end position="58"/>
    </location>
</feature>
<evidence type="ECO:0000259" key="7">
    <source>
        <dbReference type="Pfam" id="PF16641"/>
    </source>
</evidence>
<dbReference type="Pfam" id="PF16641">
    <property type="entry name" value="CLIP1_ZNF"/>
    <property type="match status" value="2"/>
</dbReference>
<evidence type="ECO:0000313" key="9">
    <source>
        <dbReference type="Proteomes" id="UP000278807"/>
    </source>
</evidence>
<keyword evidence="9" id="KW-1185">Reference proteome</keyword>
<evidence type="ECO:0000256" key="2">
    <source>
        <dbReference type="ARBA" id="ARBA00022490"/>
    </source>
</evidence>
<feature type="region of interest" description="Disordered" evidence="6">
    <location>
        <begin position="35"/>
        <end position="75"/>
    </location>
</feature>
<feature type="domain" description="CLIP1 zinc knuckle" evidence="7">
    <location>
        <begin position="249"/>
        <end position="266"/>
    </location>
</feature>
<keyword evidence="3" id="KW-0493">Microtubule</keyword>
<evidence type="ECO:0000313" key="8">
    <source>
        <dbReference type="EMBL" id="VDO10296.1"/>
    </source>
</evidence>
<dbReference type="AlphaFoldDB" id="A0A0R3TUF6"/>
<keyword evidence="5" id="KW-0206">Cytoskeleton</keyword>
<accession>A0A0R3TUF6</accession>
<proteinExistence type="predicted"/>
<evidence type="ECO:0000256" key="3">
    <source>
        <dbReference type="ARBA" id="ARBA00022701"/>
    </source>
</evidence>
<dbReference type="Proteomes" id="UP000278807">
    <property type="component" value="Unassembled WGS sequence"/>
</dbReference>
<dbReference type="OrthoDB" id="5412539at2759"/>
<comment type="subcellular location">
    <subcellularLocation>
        <location evidence="1">Cytoplasm</location>
        <location evidence="1">Cytoskeleton</location>
    </subcellularLocation>
</comment>
<feature type="domain" description="CLIP1 zinc knuckle" evidence="7">
    <location>
        <begin position="204"/>
        <end position="221"/>
    </location>
</feature>
<evidence type="ECO:0000313" key="10">
    <source>
        <dbReference type="WBParaSite" id="HNAJ_0001138901-mRNA-1"/>
    </source>
</evidence>
<dbReference type="STRING" id="102285.A0A0R3TUF6"/>
<name>A0A0R3TUF6_RODNA</name>